<sequence length="112" mass="12064">MFKEWICFRTLVYHVKPLDGSENPVGCINGNAPSIAQDLINAAYNYRFTQAVVSPTQPDCVNYVLPAGTSLGPLPPAGTFWAPFLLGYLDSQGDSSQACSTKLDKEIQAHGG</sequence>
<dbReference type="InParanoid" id="F4S1V3"/>
<organism evidence="2">
    <name type="scientific">Melampsora larici-populina (strain 98AG31 / pathotype 3-4-7)</name>
    <name type="common">Poplar leaf rust fungus</name>
    <dbReference type="NCBI Taxonomy" id="747676"/>
    <lineage>
        <taxon>Eukaryota</taxon>
        <taxon>Fungi</taxon>
        <taxon>Dikarya</taxon>
        <taxon>Basidiomycota</taxon>
        <taxon>Pucciniomycotina</taxon>
        <taxon>Pucciniomycetes</taxon>
        <taxon>Pucciniales</taxon>
        <taxon>Melampsoraceae</taxon>
        <taxon>Melampsora</taxon>
    </lineage>
</organism>
<protein>
    <submittedName>
        <fullName evidence="1">Uncharacterized protein</fullName>
    </submittedName>
</protein>
<dbReference type="RefSeq" id="XP_007415357.1">
    <property type="nucleotide sequence ID" value="XM_007415295.1"/>
</dbReference>
<accession>F4S1V3</accession>
<proteinExistence type="predicted"/>
<dbReference type="EMBL" id="GL883139">
    <property type="protein sequence ID" value="EGG01256.1"/>
    <property type="molecule type" value="Genomic_DNA"/>
</dbReference>
<dbReference type="VEuPathDB" id="FungiDB:MELLADRAFT_67119"/>
<evidence type="ECO:0000313" key="2">
    <source>
        <dbReference type="Proteomes" id="UP000001072"/>
    </source>
</evidence>
<dbReference type="Proteomes" id="UP000001072">
    <property type="component" value="Unassembled WGS sequence"/>
</dbReference>
<dbReference type="KEGG" id="mlr:MELLADRAFT_67119"/>
<name>F4S1V3_MELLP</name>
<dbReference type="HOGENOM" id="CLU_2146424_0_0_1"/>
<keyword evidence="2" id="KW-1185">Reference proteome</keyword>
<evidence type="ECO:0000313" key="1">
    <source>
        <dbReference type="EMBL" id="EGG01256.1"/>
    </source>
</evidence>
<reference evidence="2" key="1">
    <citation type="journal article" date="2011" name="Proc. Natl. Acad. Sci. U.S.A.">
        <title>Obligate biotrophy features unraveled by the genomic analysis of rust fungi.</title>
        <authorList>
            <person name="Duplessis S."/>
            <person name="Cuomo C.A."/>
            <person name="Lin Y.-C."/>
            <person name="Aerts A."/>
            <person name="Tisserant E."/>
            <person name="Veneault-Fourrey C."/>
            <person name="Joly D.L."/>
            <person name="Hacquard S."/>
            <person name="Amselem J."/>
            <person name="Cantarel B.L."/>
            <person name="Chiu R."/>
            <person name="Coutinho P.M."/>
            <person name="Feau N."/>
            <person name="Field M."/>
            <person name="Frey P."/>
            <person name="Gelhaye E."/>
            <person name="Goldberg J."/>
            <person name="Grabherr M.G."/>
            <person name="Kodira C.D."/>
            <person name="Kohler A."/>
            <person name="Kuees U."/>
            <person name="Lindquist E.A."/>
            <person name="Lucas S.M."/>
            <person name="Mago R."/>
            <person name="Mauceli E."/>
            <person name="Morin E."/>
            <person name="Murat C."/>
            <person name="Pangilinan J.L."/>
            <person name="Park R."/>
            <person name="Pearson M."/>
            <person name="Quesneville H."/>
            <person name="Rouhier N."/>
            <person name="Sakthikumar S."/>
            <person name="Salamov A.A."/>
            <person name="Schmutz J."/>
            <person name="Selles B."/>
            <person name="Shapiro H."/>
            <person name="Tanguay P."/>
            <person name="Tuskan G.A."/>
            <person name="Henrissat B."/>
            <person name="Van de Peer Y."/>
            <person name="Rouze P."/>
            <person name="Ellis J.G."/>
            <person name="Dodds P.N."/>
            <person name="Schein J.E."/>
            <person name="Zhong S."/>
            <person name="Hamelin R.C."/>
            <person name="Grigoriev I.V."/>
            <person name="Szabo L.J."/>
            <person name="Martin F."/>
        </authorList>
    </citation>
    <scope>NUCLEOTIDE SEQUENCE [LARGE SCALE GENOMIC DNA]</scope>
    <source>
        <strain evidence="2">98AG31 / pathotype 3-4-7</strain>
    </source>
</reference>
<dbReference type="GeneID" id="18930769"/>
<gene>
    <name evidence="1" type="ORF">MELLADRAFT_67119</name>
</gene>
<dbReference type="AlphaFoldDB" id="F4S1V3"/>